<dbReference type="GO" id="GO:0016020">
    <property type="term" value="C:membrane"/>
    <property type="evidence" value="ECO:0007669"/>
    <property type="project" value="UniProtKB-SubCell"/>
</dbReference>
<evidence type="ECO:0000313" key="10">
    <source>
        <dbReference type="Proteomes" id="UP000075606"/>
    </source>
</evidence>
<evidence type="ECO:0000256" key="1">
    <source>
        <dbReference type="ARBA" id="ARBA00004141"/>
    </source>
</evidence>
<protein>
    <recommendedName>
        <fullName evidence="8">Bacterial sugar transferase domain-containing protein</fullName>
    </recommendedName>
</protein>
<keyword evidence="3" id="KW-0808">Transferase</keyword>
<dbReference type="AlphaFoldDB" id="A0A150XHQ0"/>
<keyword evidence="5 7" id="KW-1133">Transmembrane helix</keyword>
<evidence type="ECO:0000313" key="9">
    <source>
        <dbReference type="EMBL" id="KYG78212.1"/>
    </source>
</evidence>
<feature type="transmembrane region" description="Helical" evidence="7">
    <location>
        <begin position="79"/>
        <end position="98"/>
    </location>
</feature>
<evidence type="ECO:0000259" key="8">
    <source>
        <dbReference type="Pfam" id="PF02397"/>
    </source>
</evidence>
<dbReference type="STRING" id="333140.AWW68_05445"/>
<dbReference type="GO" id="GO:0016780">
    <property type="term" value="F:phosphotransferase activity, for other substituted phosphate groups"/>
    <property type="evidence" value="ECO:0007669"/>
    <property type="project" value="TreeGrafter"/>
</dbReference>
<sequence length="461" mass="54255">MKKRFNRYFPYLFILGELIILATIFFVSLFVAFGSVDLEKPYSYAFLIYICSWPVFSYFNKDYKIGRAVSYYNTFKKAFTSVFIFVSLISLLWIFVAGEEEINRHFMMALVLFLFVWLTIYRVFVHLVLDRYRAFGGNIRYAAIIGYDKLGFNLYDLFKRKPHYGIRCEGIYSENNGQNKKHKYPVLGELDVLIDDGFKNYDFIYLSDYLPRELKNRIVRAADENAKKVKLLPEIKTDVLKTFVLRRYDSISVIDINRLPLDSWGNRLAKRAFDLSFSLVVILFVLSWMYPLFALIIKLESKGPVFFKQWREGQEGEHFLCLKFRTMILNRDSDTQWATKHDPRVTRFGAFLRKTSLDEFPQFLNVFLGQMSVVGPRPHPISLNDQYKNSVQKFAKRHESKPGVTGLAQAMGYRGEVTDFFQMSSRVKLDRFYLQNWSFFLDLKIIFLTIFGIAKGQEKAY</sequence>
<comment type="similarity">
    <text evidence="2">Belongs to the bacterial sugar transferase family.</text>
</comment>
<evidence type="ECO:0000256" key="3">
    <source>
        <dbReference type="ARBA" id="ARBA00022679"/>
    </source>
</evidence>
<dbReference type="PANTHER" id="PTHR30576">
    <property type="entry name" value="COLANIC BIOSYNTHESIS UDP-GLUCOSE LIPID CARRIER TRANSFERASE"/>
    <property type="match status" value="1"/>
</dbReference>
<feature type="transmembrane region" description="Helical" evidence="7">
    <location>
        <begin position="104"/>
        <end position="124"/>
    </location>
</feature>
<keyword evidence="10" id="KW-1185">Reference proteome</keyword>
<gene>
    <name evidence="9" type="ORF">AWW68_05445</name>
</gene>
<dbReference type="EMBL" id="LRPC01000001">
    <property type="protein sequence ID" value="KYG78212.1"/>
    <property type="molecule type" value="Genomic_DNA"/>
</dbReference>
<evidence type="ECO:0000256" key="2">
    <source>
        <dbReference type="ARBA" id="ARBA00006464"/>
    </source>
</evidence>
<evidence type="ECO:0000256" key="5">
    <source>
        <dbReference type="ARBA" id="ARBA00022989"/>
    </source>
</evidence>
<dbReference type="InterPro" id="IPR017475">
    <property type="entry name" value="EPS_sugar_tfrase"/>
</dbReference>
<comment type="subcellular location">
    <subcellularLocation>
        <location evidence="1">Membrane</location>
        <topology evidence="1">Multi-pass membrane protein</topology>
    </subcellularLocation>
</comment>
<feature type="transmembrane region" description="Helical" evidence="7">
    <location>
        <begin position="275"/>
        <end position="297"/>
    </location>
</feature>
<feature type="domain" description="Bacterial sugar transferase" evidence="8">
    <location>
        <begin position="270"/>
        <end position="452"/>
    </location>
</feature>
<feature type="transmembrane region" description="Helical" evidence="7">
    <location>
        <begin position="12"/>
        <end position="36"/>
    </location>
</feature>
<evidence type="ECO:0000256" key="7">
    <source>
        <dbReference type="SAM" id="Phobius"/>
    </source>
</evidence>
<keyword evidence="6 7" id="KW-0472">Membrane</keyword>
<reference evidence="9 10" key="1">
    <citation type="submission" date="2016-01" db="EMBL/GenBank/DDBJ databases">
        <title>Genome sequencing of Roseivirga spongicola UST030701-084.</title>
        <authorList>
            <person name="Selvaratnam C."/>
            <person name="Thevarajoo S."/>
            <person name="Goh K.M."/>
            <person name="Ee R."/>
            <person name="Chan K.-G."/>
            <person name="Chong C.S."/>
        </authorList>
    </citation>
    <scope>NUCLEOTIDE SEQUENCE [LARGE SCALE GENOMIC DNA]</scope>
    <source>
        <strain evidence="9 10">UST030701-084</strain>
    </source>
</reference>
<accession>A0A150XHQ0</accession>
<feature type="transmembrane region" description="Helical" evidence="7">
    <location>
        <begin position="42"/>
        <end position="59"/>
    </location>
</feature>
<keyword evidence="4 7" id="KW-0812">Transmembrane</keyword>
<dbReference type="Pfam" id="PF13727">
    <property type="entry name" value="CoA_binding_3"/>
    <property type="match status" value="1"/>
</dbReference>
<proteinExistence type="inferred from homology"/>
<dbReference type="PANTHER" id="PTHR30576:SF0">
    <property type="entry name" value="UNDECAPRENYL-PHOSPHATE N-ACETYLGALACTOSAMINYL 1-PHOSPHATE TRANSFERASE-RELATED"/>
    <property type="match status" value="1"/>
</dbReference>
<name>A0A150XHQ0_9BACT</name>
<evidence type="ECO:0000256" key="4">
    <source>
        <dbReference type="ARBA" id="ARBA00022692"/>
    </source>
</evidence>
<dbReference type="Pfam" id="PF02397">
    <property type="entry name" value="Bac_transf"/>
    <property type="match status" value="1"/>
</dbReference>
<dbReference type="InterPro" id="IPR003362">
    <property type="entry name" value="Bact_transf"/>
</dbReference>
<organism evidence="9 10">
    <name type="scientific">Roseivirga spongicola</name>
    <dbReference type="NCBI Taxonomy" id="333140"/>
    <lineage>
        <taxon>Bacteria</taxon>
        <taxon>Pseudomonadati</taxon>
        <taxon>Bacteroidota</taxon>
        <taxon>Cytophagia</taxon>
        <taxon>Cytophagales</taxon>
        <taxon>Roseivirgaceae</taxon>
        <taxon>Roseivirga</taxon>
    </lineage>
</organism>
<dbReference type="NCBIfam" id="TIGR03025">
    <property type="entry name" value="EPS_sugtrans"/>
    <property type="match status" value="1"/>
</dbReference>
<comment type="caution">
    <text evidence="9">The sequence shown here is derived from an EMBL/GenBank/DDBJ whole genome shotgun (WGS) entry which is preliminary data.</text>
</comment>
<evidence type="ECO:0000256" key="6">
    <source>
        <dbReference type="ARBA" id="ARBA00023136"/>
    </source>
</evidence>
<dbReference type="Proteomes" id="UP000075606">
    <property type="component" value="Unassembled WGS sequence"/>
</dbReference>